<reference evidence="2 3" key="1">
    <citation type="submission" date="2018-07" db="EMBL/GenBank/DDBJ databases">
        <title>High-quality-draft genome sequence of Gaiella occulta.</title>
        <authorList>
            <person name="Severino R."/>
            <person name="Froufe H.J.C."/>
            <person name="Rainey F.A."/>
            <person name="Barroso C."/>
            <person name="Albuquerque L."/>
            <person name="Lobo-Da-Cunha A."/>
            <person name="Da Costa M.S."/>
            <person name="Egas C."/>
        </authorList>
    </citation>
    <scope>NUCLEOTIDE SEQUENCE [LARGE SCALE GENOMIC DNA]</scope>
    <source>
        <strain evidence="2 3">F2-233</strain>
    </source>
</reference>
<dbReference type="EMBL" id="QQZY01000002">
    <property type="protein sequence ID" value="RDI75446.1"/>
    <property type="molecule type" value="Genomic_DNA"/>
</dbReference>
<sequence>MVMVLHGIVVQMDDQDRWEILGRVAESQAGYVTTAQAEQAGFHRNALRHHAREGGRLERAGRGLYRLRFYPSSPFDHVAAAWVLAGREIAVVSHESALELYELSDAVPSKIHLTLPRRYRHRAAPVGVHFHYPREPLADGDVRRVHGLPTTSPERTILDALEAGTQHEQIEMAVRQAVDRALTTPQRLRAAAAGRAGTTRSMVERLLRE</sequence>
<name>A0A7M2YZB6_9ACTN</name>
<dbReference type="Pfam" id="PF13338">
    <property type="entry name" value="AbiEi_4"/>
    <property type="match status" value="1"/>
</dbReference>
<keyword evidence="3" id="KW-1185">Reference proteome</keyword>
<evidence type="ECO:0000313" key="2">
    <source>
        <dbReference type="EMBL" id="RDI75446.1"/>
    </source>
</evidence>
<comment type="caution">
    <text evidence="2">The sequence shown here is derived from an EMBL/GenBank/DDBJ whole genome shotgun (WGS) entry which is preliminary data.</text>
</comment>
<dbReference type="OrthoDB" id="3192636at2"/>
<dbReference type="InterPro" id="IPR025159">
    <property type="entry name" value="AbiEi_N"/>
</dbReference>
<accession>A0A7M2YZB6</accession>
<evidence type="ECO:0000259" key="1">
    <source>
        <dbReference type="Pfam" id="PF13338"/>
    </source>
</evidence>
<evidence type="ECO:0000313" key="3">
    <source>
        <dbReference type="Proteomes" id="UP000254134"/>
    </source>
</evidence>
<protein>
    <recommendedName>
        <fullName evidence="1">AbiEi antitoxin N-terminal domain-containing protein</fullName>
    </recommendedName>
</protein>
<proteinExistence type="predicted"/>
<dbReference type="AlphaFoldDB" id="A0A7M2YZB6"/>
<dbReference type="Proteomes" id="UP000254134">
    <property type="component" value="Unassembled WGS sequence"/>
</dbReference>
<feature type="domain" description="AbiEi antitoxin N-terminal" evidence="1">
    <location>
        <begin position="23"/>
        <end position="67"/>
    </location>
</feature>
<organism evidence="2 3">
    <name type="scientific">Gaiella occulta</name>
    <dbReference type="NCBI Taxonomy" id="1002870"/>
    <lineage>
        <taxon>Bacteria</taxon>
        <taxon>Bacillati</taxon>
        <taxon>Actinomycetota</taxon>
        <taxon>Thermoleophilia</taxon>
        <taxon>Gaiellales</taxon>
        <taxon>Gaiellaceae</taxon>
        <taxon>Gaiella</taxon>
    </lineage>
</organism>
<reference evidence="3" key="2">
    <citation type="journal article" date="2019" name="MicrobiologyOpen">
        <title>High-quality draft genome sequence of Gaiella occulta isolated from a 150 meter deep mineral water borehole and comparison with the genome sequences of other deep-branching lineages of the phylum Actinobacteria.</title>
        <authorList>
            <person name="Severino R."/>
            <person name="Froufe H.J.C."/>
            <person name="Barroso C."/>
            <person name="Albuquerque L."/>
            <person name="Lobo-da-Cunha A."/>
            <person name="da Costa M.S."/>
            <person name="Egas C."/>
        </authorList>
    </citation>
    <scope>NUCLEOTIDE SEQUENCE [LARGE SCALE GENOMIC DNA]</scope>
    <source>
        <strain evidence="3">F2-233</strain>
    </source>
</reference>
<gene>
    <name evidence="2" type="ORF">Gocc_1244</name>
</gene>